<name>A0A0F8AMJ1_LARCR</name>
<proteinExistence type="predicted"/>
<feature type="compositionally biased region" description="Low complexity" evidence="1">
    <location>
        <begin position="107"/>
        <end position="118"/>
    </location>
</feature>
<feature type="compositionally biased region" description="Basic and acidic residues" evidence="1">
    <location>
        <begin position="87"/>
        <end position="106"/>
    </location>
</feature>
<feature type="compositionally biased region" description="Low complexity" evidence="1">
    <location>
        <begin position="29"/>
        <end position="42"/>
    </location>
</feature>
<organism evidence="2">
    <name type="scientific">Larimichthys crocea</name>
    <name type="common">Large yellow croaker</name>
    <name type="synonym">Pseudosciaena crocea</name>
    <dbReference type="NCBI Taxonomy" id="215358"/>
    <lineage>
        <taxon>Eukaryota</taxon>
        <taxon>Metazoa</taxon>
        <taxon>Chordata</taxon>
        <taxon>Craniata</taxon>
        <taxon>Vertebrata</taxon>
        <taxon>Euteleostomi</taxon>
        <taxon>Actinopterygii</taxon>
        <taxon>Neopterygii</taxon>
        <taxon>Teleostei</taxon>
        <taxon>Neoteleostei</taxon>
        <taxon>Acanthomorphata</taxon>
        <taxon>Eupercaria</taxon>
        <taxon>Sciaenidae</taxon>
        <taxon>Larimichthys</taxon>
    </lineage>
</organism>
<reference evidence="2" key="1">
    <citation type="journal article" date="2015" name="PLoS Genet.">
        <title>Genome Sequencing of the Perciform Fish Larimichthys crocea Provides Insights into Molecular and Genetic Mechanisms of Stress Adaptation.</title>
        <authorList>
            <person name="Ao J."/>
            <person name="Mu Y."/>
            <person name="Xiang L.X."/>
            <person name="Fan D."/>
            <person name="Feng M."/>
            <person name="Zhang S."/>
            <person name="Shi Q."/>
            <person name="Zhu L.Y."/>
            <person name="Li T."/>
            <person name="Ding Y."/>
            <person name="Nie L."/>
            <person name="Li Q."/>
            <person name="Dong W.R."/>
            <person name="Jiang L."/>
            <person name="Sun B."/>
            <person name="Zhang X."/>
            <person name="Li M."/>
            <person name="Zhang H.Q."/>
            <person name="Xie S."/>
            <person name="Zhu Y."/>
            <person name="Jiang X."/>
            <person name="Wang X."/>
            <person name="Mu P."/>
            <person name="Chen W."/>
            <person name="Yue Z."/>
            <person name="Wang Z."/>
            <person name="Wang J."/>
            <person name="Shao J.Z."/>
            <person name="Chen X."/>
        </authorList>
    </citation>
    <scope>NUCLEOTIDE SEQUENCE [LARGE SCALE GENOMIC DNA]</scope>
    <source>
        <strain evidence="2">SSNF</strain>
        <tissue evidence="2">Blood</tissue>
    </source>
</reference>
<accession>A0A0F8AMJ1</accession>
<protein>
    <submittedName>
        <fullName evidence="2">Uncharacterized protein</fullName>
    </submittedName>
</protein>
<dbReference type="EMBL" id="KQ041722">
    <property type="protein sequence ID" value="KKF23488.1"/>
    <property type="molecule type" value="Genomic_DNA"/>
</dbReference>
<feature type="compositionally biased region" description="Basic and acidic residues" evidence="1">
    <location>
        <begin position="19"/>
        <end position="28"/>
    </location>
</feature>
<feature type="region of interest" description="Disordered" evidence="1">
    <location>
        <begin position="1"/>
        <end position="125"/>
    </location>
</feature>
<evidence type="ECO:0000313" key="2">
    <source>
        <dbReference type="EMBL" id="KKF23488.1"/>
    </source>
</evidence>
<feature type="compositionally biased region" description="Basic and acidic residues" evidence="1">
    <location>
        <begin position="61"/>
        <end position="70"/>
    </location>
</feature>
<dbReference type="AlphaFoldDB" id="A0A0F8AMJ1"/>
<sequence length="125" mass="13367">MRMRVIFFLPLNQTAAEEPGEHHRRDPHAAAATAAAAATTTAAPPPPPPAPSAATDPPASTERRLDERPRPGQQAAGKGRPHHRLYRERETSTGGKREVKRNREGEVAVVGSLSSASAHAEEAEE</sequence>
<gene>
    <name evidence="2" type="ORF">EH28_01611</name>
</gene>
<evidence type="ECO:0000256" key="1">
    <source>
        <dbReference type="SAM" id="MobiDB-lite"/>
    </source>
</evidence>